<accession>A0A101ER29</accession>
<dbReference type="Pfam" id="PF01986">
    <property type="entry name" value="DUF123"/>
    <property type="match status" value="1"/>
</dbReference>
<feature type="domain" description="GIY-YIG" evidence="1">
    <location>
        <begin position="12"/>
        <end position="112"/>
    </location>
</feature>
<dbReference type="RefSeq" id="WP_012310427.1">
    <property type="nucleotide sequence ID" value="NZ_DAITJQ010000003.1"/>
</dbReference>
<evidence type="ECO:0000313" key="2">
    <source>
        <dbReference type="EMBL" id="KUK23332.1"/>
    </source>
</evidence>
<dbReference type="PANTHER" id="PTHR37460:SF1">
    <property type="entry name" value="ENDONUCLEASE III"/>
    <property type="match status" value="1"/>
</dbReference>
<sequence>MKGTYILLLKLEESVALRYGKKTSHLEPGYYAYVGSAMGGFFKRIPRYFLGPKKKHWHIDYLLDHAQIAGLIMFSGRNIEEEISNVLSYHFEGIESFGASDLRVKTNLYRVDPDKLFSLLGGFRENRDTRRAQKHRGKQNQSG</sequence>
<dbReference type="EMBL" id="LGFG01000031">
    <property type="protein sequence ID" value="KUK23332.1"/>
    <property type="molecule type" value="Genomic_DNA"/>
</dbReference>
<dbReference type="PATRIC" id="fig|93930.3.peg.1406"/>
<protein>
    <recommendedName>
        <fullName evidence="1">GIY-YIG domain-containing protein</fullName>
    </recommendedName>
</protein>
<evidence type="ECO:0000259" key="1">
    <source>
        <dbReference type="SMART" id="SM00465"/>
    </source>
</evidence>
<name>A0A101ER29_9THEM</name>
<comment type="caution">
    <text evidence="2">The sequence shown here is derived from an EMBL/GenBank/DDBJ whole genome shotgun (WGS) entry which is preliminary data.</text>
</comment>
<dbReference type="SMART" id="SM00465">
    <property type="entry name" value="GIYc"/>
    <property type="match status" value="1"/>
</dbReference>
<evidence type="ECO:0000313" key="3">
    <source>
        <dbReference type="Proteomes" id="UP000058636"/>
    </source>
</evidence>
<dbReference type="InterPro" id="IPR002837">
    <property type="entry name" value="DUF123"/>
</dbReference>
<dbReference type="PANTHER" id="PTHR37460">
    <property type="entry name" value="ENDONUCLEASE III"/>
    <property type="match status" value="1"/>
</dbReference>
<dbReference type="CDD" id="cd10441">
    <property type="entry name" value="GIY-YIG_COG1833"/>
    <property type="match status" value="1"/>
</dbReference>
<dbReference type="AlphaFoldDB" id="A0A101ER29"/>
<reference evidence="2 3" key="1">
    <citation type="journal article" date="2015" name="MBio">
        <title>Genome-Resolved Metagenomic Analysis Reveals Roles for Candidate Phyla and Other Microbial Community Members in Biogeochemical Transformations in Oil Reservoirs.</title>
        <authorList>
            <person name="Hu P."/>
            <person name="Tom L."/>
            <person name="Singh A."/>
            <person name="Thomas B.C."/>
            <person name="Baker B.J."/>
            <person name="Piceno Y.M."/>
            <person name="Andersen G.L."/>
            <person name="Banfield J.F."/>
        </authorList>
    </citation>
    <scope>NUCLEOTIDE SEQUENCE [LARGE SCALE GENOMIC DNA]</scope>
    <source>
        <strain evidence="2">46_26</strain>
    </source>
</reference>
<organism evidence="2 3">
    <name type="scientific">Thermotoga petrophila</name>
    <dbReference type="NCBI Taxonomy" id="93929"/>
    <lineage>
        <taxon>Bacteria</taxon>
        <taxon>Thermotogati</taxon>
        <taxon>Thermotogota</taxon>
        <taxon>Thermotogae</taxon>
        <taxon>Thermotogales</taxon>
        <taxon>Thermotogaceae</taxon>
        <taxon>Thermotoga</taxon>
    </lineage>
</organism>
<proteinExistence type="predicted"/>
<dbReference type="InterPro" id="IPR000305">
    <property type="entry name" value="GIY-YIG_endonuc"/>
</dbReference>
<gene>
    <name evidence="2" type="ORF">XD57_0562</name>
</gene>
<dbReference type="Proteomes" id="UP000058636">
    <property type="component" value="Unassembled WGS sequence"/>
</dbReference>